<dbReference type="InterPro" id="IPR029033">
    <property type="entry name" value="His_PPase_superfam"/>
</dbReference>
<dbReference type="InterPro" id="IPR013078">
    <property type="entry name" value="His_Pase_superF_clade-1"/>
</dbReference>
<dbReference type="GO" id="GO:0006096">
    <property type="term" value="P:glycolytic process"/>
    <property type="evidence" value="ECO:0007669"/>
    <property type="project" value="UniProtKB-KW"/>
</dbReference>
<feature type="active site" description="Proton donor/acceptor" evidence="5">
    <location>
        <position position="83"/>
    </location>
</feature>
<dbReference type="EC" id="5.4.2.11" evidence="2"/>
<accession>A0A9D1VM27</accession>
<name>A0A9D1VM27_9FIRM</name>
<evidence type="ECO:0000256" key="1">
    <source>
        <dbReference type="ARBA" id="ARBA00006717"/>
    </source>
</evidence>
<evidence type="ECO:0000256" key="2">
    <source>
        <dbReference type="ARBA" id="ARBA00012028"/>
    </source>
</evidence>
<protein>
    <recommendedName>
        <fullName evidence="2">phosphoglycerate mutase (2,3-diphosphoglycerate-dependent)</fullName>
        <ecNumber evidence="2">5.4.2.11</ecNumber>
    </recommendedName>
</protein>
<feature type="active site" description="Tele-phosphohistidine intermediate" evidence="5">
    <location>
        <position position="8"/>
    </location>
</feature>
<dbReference type="EMBL" id="DXFG01000172">
    <property type="protein sequence ID" value="HIX37906.1"/>
    <property type="molecule type" value="Genomic_DNA"/>
</dbReference>
<dbReference type="CDD" id="cd07067">
    <property type="entry name" value="HP_PGM_like"/>
    <property type="match status" value="1"/>
</dbReference>
<dbReference type="Gene3D" id="3.40.50.1240">
    <property type="entry name" value="Phosphoglycerate mutase-like"/>
    <property type="match status" value="1"/>
</dbReference>
<feature type="binding site" evidence="6">
    <location>
        <position position="57"/>
    </location>
    <ligand>
        <name>substrate</name>
    </ligand>
</feature>
<evidence type="ECO:0000313" key="9">
    <source>
        <dbReference type="Proteomes" id="UP000824230"/>
    </source>
</evidence>
<sequence>MILYIVRHGQTKWNVQKRLQGASDTDLNENGIALAKVTGEALKEVPFSCCFTSPLKRARDTAELVLGERKNSVPVYPDDRIREISFGVWEGQDSILLPQEMLDNFFHHPEKYQPPQGGEELSHILERTRDFWQDITSREELQDKTVLIASHGCCIRALLHNVYEEAGLENYWHGTVPPNCCVNVVEVRDGKAVFLAEDKVFYH</sequence>
<dbReference type="SMART" id="SM00855">
    <property type="entry name" value="PGAM"/>
    <property type="match status" value="1"/>
</dbReference>
<dbReference type="InterPro" id="IPR005952">
    <property type="entry name" value="Phosphogly_mut1"/>
</dbReference>
<proteinExistence type="inferred from homology"/>
<evidence type="ECO:0000256" key="3">
    <source>
        <dbReference type="ARBA" id="ARBA00023152"/>
    </source>
</evidence>
<dbReference type="InterPro" id="IPR001345">
    <property type="entry name" value="PG/BPGM_mutase_AS"/>
</dbReference>
<dbReference type="GO" id="GO:0004619">
    <property type="term" value="F:phosphoglycerate mutase activity"/>
    <property type="evidence" value="ECO:0007669"/>
    <property type="project" value="UniProtKB-EC"/>
</dbReference>
<dbReference type="SUPFAM" id="SSF53254">
    <property type="entry name" value="Phosphoglycerate mutase-like"/>
    <property type="match status" value="1"/>
</dbReference>
<evidence type="ECO:0000256" key="4">
    <source>
        <dbReference type="ARBA" id="ARBA00023235"/>
    </source>
</evidence>
<dbReference type="Proteomes" id="UP000824230">
    <property type="component" value="Unassembled WGS sequence"/>
</dbReference>
<dbReference type="Pfam" id="PF00300">
    <property type="entry name" value="His_Phos_1"/>
    <property type="match status" value="1"/>
</dbReference>
<comment type="similarity">
    <text evidence="1">Belongs to the phosphoglycerate mutase family. BPG-dependent PGAM subfamily.</text>
</comment>
<gene>
    <name evidence="8" type="ORF">H9738_08570</name>
</gene>
<evidence type="ECO:0000256" key="5">
    <source>
        <dbReference type="PIRSR" id="PIRSR613078-1"/>
    </source>
</evidence>
<keyword evidence="3" id="KW-0324">Glycolysis</keyword>
<reference evidence="8" key="1">
    <citation type="journal article" date="2021" name="PeerJ">
        <title>Extensive microbial diversity within the chicken gut microbiome revealed by metagenomics and culture.</title>
        <authorList>
            <person name="Gilroy R."/>
            <person name="Ravi A."/>
            <person name="Getino M."/>
            <person name="Pursley I."/>
            <person name="Horton D.L."/>
            <person name="Alikhan N.F."/>
            <person name="Baker D."/>
            <person name="Gharbi K."/>
            <person name="Hall N."/>
            <person name="Watson M."/>
            <person name="Adriaenssens E.M."/>
            <person name="Foster-Nyarko E."/>
            <person name="Jarju S."/>
            <person name="Secka A."/>
            <person name="Antonio M."/>
            <person name="Oren A."/>
            <person name="Chaudhuri R.R."/>
            <person name="La Ragione R."/>
            <person name="Hildebrand F."/>
            <person name="Pallen M.J."/>
        </authorList>
    </citation>
    <scope>NUCLEOTIDE SEQUENCE</scope>
    <source>
        <strain evidence="8">ChiHjej12B11-1927</strain>
    </source>
</reference>
<dbReference type="PANTHER" id="PTHR11931">
    <property type="entry name" value="PHOSPHOGLYCERATE MUTASE"/>
    <property type="match status" value="1"/>
</dbReference>
<feature type="site" description="Transition state stabilizer" evidence="7">
    <location>
        <position position="151"/>
    </location>
</feature>
<evidence type="ECO:0000256" key="7">
    <source>
        <dbReference type="PIRSR" id="PIRSR613078-3"/>
    </source>
</evidence>
<evidence type="ECO:0000256" key="6">
    <source>
        <dbReference type="PIRSR" id="PIRSR613078-2"/>
    </source>
</evidence>
<comment type="caution">
    <text evidence="8">The sequence shown here is derived from an EMBL/GenBank/DDBJ whole genome shotgun (WGS) entry which is preliminary data.</text>
</comment>
<organism evidence="8 9">
    <name type="scientific">Candidatus Blautia pullistercoris</name>
    <dbReference type="NCBI Taxonomy" id="2838499"/>
    <lineage>
        <taxon>Bacteria</taxon>
        <taxon>Bacillati</taxon>
        <taxon>Bacillota</taxon>
        <taxon>Clostridia</taxon>
        <taxon>Lachnospirales</taxon>
        <taxon>Lachnospiraceae</taxon>
        <taxon>Blautia</taxon>
    </lineage>
</organism>
<reference evidence="8" key="2">
    <citation type="submission" date="2021-04" db="EMBL/GenBank/DDBJ databases">
        <authorList>
            <person name="Gilroy R."/>
        </authorList>
    </citation>
    <scope>NUCLEOTIDE SEQUENCE</scope>
    <source>
        <strain evidence="8">ChiHjej12B11-1927</strain>
    </source>
</reference>
<evidence type="ECO:0000313" key="8">
    <source>
        <dbReference type="EMBL" id="HIX37906.1"/>
    </source>
</evidence>
<keyword evidence="4" id="KW-0413">Isomerase</keyword>
<dbReference type="AlphaFoldDB" id="A0A9D1VM27"/>
<feature type="binding site" evidence="6">
    <location>
        <begin position="7"/>
        <end position="14"/>
    </location>
    <ligand>
        <name>substrate</name>
    </ligand>
</feature>
<dbReference type="PROSITE" id="PS00175">
    <property type="entry name" value="PG_MUTASE"/>
    <property type="match status" value="1"/>
</dbReference>